<dbReference type="AlphaFoldDB" id="A0A0G4IQA6"/>
<protein>
    <submittedName>
        <fullName evidence="4">Uncharacterized protein</fullName>
    </submittedName>
</protein>
<comment type="subcellular location">
    <subcellularLocation>
        <location evidence="1">Nucleus</location>
    </subcellularLocation>
</comment>
<dbReference type="STRING" id="37360.A0A0G4IQA6"/>
<gene>
    <name evidence="4" type="ORF">PBRA_000743</name>
    <name evidence="5" type="ORF">PLBR_LOCUS4923</name>
</gene>
<evidence type="ECO:0000256" key="2">
    <source>
        <dbReference type="ARBA" id="ARBA00007331"/>
    </source>
</evidence>
<dbReference type="PANTHER" id="PTHR13031">
    <property type="entry name" value="RIBONUCLEASE P SUBUNIT P30"/>
    <property type="match status" value="1"/>
</dbReference>
<dbReference type="GO" id="GO:0003723">
    <property type="term" value="F:RNA binding"/>
    <property type="evidence" value="ECO:0007669"/>
    <property type="project" value="TreeGrafter"/>
</dbReference>
<comment type="similarity">
    <text evidence="2">Belongs to the eukaryotic/archaeal RNase P protein component 3 family.</text>
</comment>
<dbReference type="Proteomes" id="UP000290189">
    <property type="component" value="Unassembled WGS sequence"/>
</dbReference>
<keyword evidence="6" id="KW-1185">Reference proteome</keyword>
<dbReference type="Proteomes" id="UP000039324">
    <property type="component" value="Unassembled WGS sequence"/>
</dbReference>
<reference evidence="4 6" key="1">
    <citation type="submission" date="2015-02" db="EMBL/GenBank/DDBJ databases">
        <authorList>
            <person name="Chooi Y.-H."/>
        </authorList>
    </citation>
    <scope>NUCLEOTIDE SEQUENCE [LARGE SCALE GENOMIC DNA]</scope>
    <source>
        <strain evidence="4">E3</strain>
    </source>
</reference>
<name>A0A0G4IQA6_PLABS</name>
<proteinExistence type="inferred from homology"/>
<dbReference type="PANTHER" id="PTHR13031:SF0">
    <property type="entry name" value="RIBONUCLEASE P PROTEIN SUBUNIT P30"/>
    <property type="match status" value="1"/>
</dbReference>
<reference evidence="5 7" key="2">
    <citation type="submission" date="2018-03" db="EMBL/GenBank/DDBJ databases">
        <authorList>
            <person name="Fogelqvist J."/>
        </authorList>
    </citation>
    <scope>NUCLEOTIDE SEQUENCE [LARGE SCALE GENOMIC DNA]</scope>
</reference>
<evidence type="ECO:0000256" key="1">
    <source>
        <dbReference type="ARBA" id="ARBA00004123"/>
    </source>
</evidence>
<keyword evidence="3" id="KW-0819">tRNA processing</keyword>
<geneLocation type="mitochondrion" evidence="5"/>
<evidence type="ECO:0000313" key="6">
    <source>
        <dbReference type="Proteomes" id="UP000039324"/>
    </source>
</evidence>
<dbReference type="Gene3D" id="3.20.20.140">
    <property type="entry name" value="Metal-dependent hydrolases"/>
    <property type="match status" value="1"/>
</dbReference>
<evidence type="ECO:0000256" key="3">
    <source>
        <dbReference type="ARBA" id="ARBA00022694"/>
    </source>
</evidence>
<evidence type="ECO:0000313" key="5">
    <source>
        <dbReference type="EMBL" id="SPQ97708.1"/>
    </source>
</evidence>
<sequence length="241" mass="26263">MFWDLNVPAPVAGAIADTARRLGFDGVAVNEIVSGKVTAACRIKPVAVAGTLKQKTRLTVVLSDSNQISSLSSGNHFLKSYDIVAFRPTTDKLFQQCCMSLDCDIIALDLSERLPFPIKFPTVHAATQRGVFFELCYGGLIADPASRRQLMSNMMNVVRVTKGRNIILTSQVIDALHVRSPYDIMNLGALFGLSHAQARAALSTNAISVLERGQLRRTAQGVCRAVELSSLDPEKDAWMLQ</sequence>
<dbReference type="OMA" id="FNAACNS"/>
<evidence type="ECO:0000313" key="7">
    <source>
        <dbReference type="Proteomes" id="UP000290189"/>
    </source>
</evidence>
<dbReference type="GO" id="GO:0005655">
    <property type="term" value="C:nucleolar ribonuclease P complex"/>
    <property type="evidence" value="ECO:0007669"/>
    <property type="project" value="TreeGrafter"/>
</dbReference>
<keyword evidence="5" id="KW-0496">Mitochondrion</keyword>
<dbReference type="GO" id="GO:0008033">
    <property type="term" value="P:tRNA processing"/>
    <property type="evidence" value="ECO:0007669"/>
    <property type="project" value="UniProtKB-KW"/>
</dbReference>
<dbReference type="EMBL" id="CDSF01000079">
    <property type="protein sequence ID" value="CEO97397.1"/>
    <property type="molecule type" value="Genomic_DNA"/>
</dbReference>
<dbReference type="InterPro" id="IPR016195">
    <property type="entry name" value="Pol/histidinol_Pase-like"/>
</dbReference>
<dbReference type="EMBL" id="OVEO01000008">
    <property type="protein sequence ID" value="SPQ97708.1"/>
    <property type="molecule type" value="Genomic_DNA"/>
</dbReference>
<dbReference type="SUPFAM" id="SSF89550">
    <property type="entry name" value="PHP domain-like"/>
    <property type="match status" value="1"/>
</dbReference>
<dbReference type="OrthoDB" id="17948at2759"/>
<organism evidence="4 6">
    <name type="scientific">Plasmodiophora brassicae</name>
    <name type="common">Clubroot disease agent</name>
    <dbReference type="NCBI Taxonomy" id="37360"/>
    <lineage>
        <taxon>Eukaryota</taxon>
        <taxon>Sar</taxon>
        <taxon>Rhizaria</taxon>
        <taxon>Endomyxa</taxon>
        <taxon>Phytomyxea</taxon>
        <taxon>Plasmodiophorida</taxon>
        <taxon>Plasmodiophoridae</taxon>
        <taxon>Plasmodiophora</taxon>
    </lineage>
</organism>
<accession>A0A0G4IQA6</accession>
<dbReference type="InterPro" id="IPR002738">
    <property type="entry name" value="RNase_P_p30"/>
</dbReference>
<dbReference type="Pfam" id="PF01876">
    <property type="entry name" value="RNase_P_p30"/>
    <property type="match status" value="1"/>
</dbReference>
<evidence type="ECO:0000313" key="4">
    <source>
        <dbReference type="EMBL" id="CEO97397.1"/>
    </source>
</evidence>